<keyword evidence="3" id="KW-1185">Reference proteome</keyword>
<evidence type="ECO:0000313" key="3">
    <source>
        <dbReference type="Proteomes" id="UP000050761"/>
    </source>
</evidence>
<evidence type="ECO:0000313" key="4">
    <source>
        <dbReference type="WBParaSite" id="HPBE_0002198101-mRNA-1"/>
    </source>
</evidence>
<protein>
    <submittedName>
        <fullName evidence="2 4">Uncharacterized protein</fullName>
    </submittedName>
</protein>
<dbReference type="Proteomes" id="UP000050761">
    <property type="component" value="Unassembled WGS sequence"/>
</dbReference>
<dbReference type="WBParaSite" id="HPBE_0002198101-mRNA-1">
    <property type="protein sequence ID" value="HPBE_0002198101-mRNA-1"/>
    <property type="gene ID" value="HPBE_0002198101"/>
</dbReference>
<gene>
    <name evidence="2" type="ORF">HPBE_LOCUS21980</name>
</gene>
<proteinExistence type="predicted"/>
<sequence>MRWPECRPPAARSTDLAVLLSAEFEVVTGARGSDTETASDPGRREQHGGCENQPPDRSNCRLNGLLRSG</sequence>
<feature type="region of interest" description="Disordered" evidence="1">
    <location>
        <begin position="29"/>
        <end position="69"/>
    </location>
</feature>
<accession>A0A3P8G376</accession>
<accession>A0A183GHE4</accession>
<evidence type="ECO:0000256" key="1">
    <source>
        <dbReference type="SAM" id="MobiDB-lite"/>
    </source>
</evidence>
<reference evidence="4" key="2">
    <citation type="submission" date="2019-09" db="UniProtKB">
        <authorList>
            <consortium name="WormBaseParasite"/>
        </authorList>
    </citation>
    <scope>IDENTIFICATION</scope>
</reference>
<dbReference type="EMBL" id="UZAH01033534">
    <property type="protein sequence ID" value="VDP29499.1"/>
    <property type="molecule type" value="Genomic_DNA"/>
</dbReference>
<evidence type="ECO:0000313" key="2">
    <source>
        <dbReference type="EMBL" id="VDP29499.1"/>
    </source>
</evidence>
<name>A0A183GHE4_HELPZ</name>
<reference evidence="2 3" key="1">
    <citation type="submission" date="2018-11" db="EMBL/GenBank/DDBJ databases">
        <authorList>
            <consortium name="Pathogen Informatics"/>
        </authorList>
    </citation>
    <scope>NUCLEOTIDE SEQUENCE [LARGE SCALE GENOMIC DNA]</scope>
</reference>
<dbReference type="AlphaFoldDB" id="A0A183GHE4"/>
<organism evidence="3 4">
    <name type="scientific">Heligmosomoides polygyrus</name>
    <name type="common">Parasitic roundworm</name>
    <dbReference type="NCBI Taxonomy" id="6339"/>
    <lineage>
        <taxon>Eukaryota</taxon>
        <taxon>Metazoa</taxon>
        <taxon>Ecdysozoa</taxon>
        <taxon>Nematoda</taxon>
        <taxon>Chromadorea</taxon>
        <taxon>Rhabditida</taxon>
        <taxon>Rhabditina</taxon>
        <taxon>Rhabditomorpha</taxon>
        <taxon>Strongyloidea</taxon>
        <taxon>Heligmosomidae</taxon>
        <taxon>Heligmosomoides</taxon>
    </lineage>
</organism>